<accession>A0AA38HXL2</accession>
<dbReference type="PANTHER" id="PTHR24300">
    <property type="entry name" value="CYTOCHROME P450 508A4-RELATED"/>
    <property type="match status" value="1"/>
</dbReference>
<feature type="binding site" description="axial binding residue" evidence="5">
    <location>
        <position position="97"/>
    </location>
    <ligand>
        <name>heme</name>
        <dbReference type="ChEBI" id="CHEBI:30413"/>
    </ligand>
    <ligandPart>
        <name>Fe</name>
        <dbReference type="ChEBI" id="CHEBI:18248"/>
    </ligandPart>
</feature>
<evidence type="ECO:0000313" key="6">
    <source>
        <dbReference type="EMBL" id="KAJ3645229.1"/>
    </source>
</evidence>
<dbReference type="AlphaFoldDB" id="A0AA38HXL2"/>
<dbReference type="Pfam" id="PF00067">
    <property type="entry name" value="p450"/>
    <property type="match status" value="1"/>
</dbReference>
<keyword evidence="3 5" id="KW-0408">Iron</keyword>
<dbReference type="PANTHER" id="PTHR24300:SF403">
    <property type="entry name" value="CYTOCHROME P450 306A1"/>
    <property type="match status" value="1"/>
</dbReference>
<dbReference type="Proteomes" id="UP001168821">
    <property type="component" value="Unassembled WGS sequence"/>
</dbReference>
<evidence type="ECO:0000256" key="4">
    <source>
        <dbReference type="ARBA" id="ARBA00023033"/>
    </source>
</evidence>
<dbReference type="InterPro" id="IPR002401">
    <property type="entry name" value="Cyt_P450_E_grp-I"/>
</dbReference>
<organism evidence="6 7">
    <name type="scientific">Zophobas morio</name>
    <dbReference type="NCBI Taxonomy" id="2755281"/>
    <lineage>
        <taxon>Eukaryota</taxon>
        <taxon>Metazoa</taxon>
        <taxon>Ecdysozoa</taxon>
        <taxon>Arthropoda</taxon>
        <taxon>Hexapoda</taxon>
        <taxon>Insecta</taxon>
        <taxon>Pterygota</taxon>
        <taxon>Neoptera</taxon>
        <taxon>Endopterygota</taxon>
        <taxon>Coleoptera</taxon>
        <taxon>Polyphaga</taxon>
        <taxon>Cucujiformia</taxon>
        <taxon>Tenebrionidae</taxon>
        <taxon>Zophobas</taxon>
    </lineage>
</organism>
<dbReference type="InterPro" id="IPR050182">
    <property type="entry name" value="Cytochrome_P450_fam2"/>
</dbReference>
<evidence type="ECO:0000256" key="2">
    <source>
        <dbReference type="ARBA" id="ARBA00022723"/>
    </source>
</evidence>
<dbReference type="GO" id="GO:0005506">
    <property type="term" value="F:iron ion binding"/>
    <property type="evidence" value="ECO:0007669"/>
    <property type="project" value="InterPro"/>
</dbReference>
<dbReference type="GO" id="GO:0006805">
    <property type="term" value="P:xenobiotic metabolic process"/>
    <property type="evidence" value="ECO:0007669"/>
    <property type="project" value="TreeGrafter"/>
</dbReference>
<dbReference type="PRINTS" id="PR00463">
    <property type="entry name" value="EP450I"/>
</dbReference>
<protein>
    <recommendedName>
        <fullName evidence="8">Cytochrome P450</fullName>
    </recommendedName>
</protein>
<dbReference type="EMBL" id="JALNTZ010000007">
    <property type="protein sequence ID" value="KAJ3645229.1"/>
    <property type="molecule type" value="Genomic_DNA"/>
</dbReference>
<evidence type="ECO:0008006" key="8">
    <source>
        <dbReference type="Google" id="ProtNLM"/>
    </source>
</evidence>
<dbReference type="GO" id="GO:0016712">
    <property type="term" value="F:oxidoreductase activity, acting on paired donors, with incorporation or reduction of molecular oxygen, reduced flavin or flavoprotein as one donor, and incorporation of one atom of oxygen"/>
    <property type="evidence" value="ECO:0007669"/>
    <property type="project" value="TreeGrafter"/>
</dbReference>
<dbReference type="GO" id="GO:0008395">
    <property type="term" value="F:steroid hydroxylase activity"/>
    <property type="evidence" value="ECO:0007669"/>
    <property type="project" value="TreeGrafter"/>
</dbReference>
<keyword evidence="2 5" id="KW-0479">Metal-binding</keyword>
<proteinExistence type="inferred from homology"/>
<dbReference type="SUPFAM" id="SSF48264">
    <property type="entry name" value="Cytochrome P450"/>
    <property type="match status" value="1"/>
</dbReference>
<evidence type="ECO:0000256" key="5">
    <source>
        <dbReference type="PIRSR" id="PIRSR602401-1"/>
    </source>
</evidence>
<keyword evidence="7" id="KW-1185">Reference proteome</keyword>
<gene>
    <name evidence="6" type="ORF">Zmor_022906</name>
</gene>
<dbReference type="GO" id="GO:0020037">
    <property type="term" value="F:heme binding"/>
    <property type="evidence" value="ECO:0007669"/>
    <property type="project" value="InterPro"/>
</dbReference>
<evidence type="ECO:0000256" key="1">
    <source>
        <dbReference type="ARBA" id="ARBA00010617"/>
    </source>
</evidence>
<dbReference type="Gene3D" id="1.10.630.10">
    <property type="entry name" value="Cytochrome P450"/>
    <property type="match status" value="1"/>
</dbReference>
<sequence length="150" mass="16893">MNHFVSLHYTKATIAEVARIRTLGPLGFPHYTSEDICVDGFPIAKGTVIIGLLWAIHMDPTVWKNPDEFRPERFLNDDGTFYKPKALISFKTGRRMCIGEDLATMVTSLFVARVMQNFRIGRVDSSPIDFTGVCGNSLNPKPQEIIFTKI</sequence>
<reference evidence="6" key="1">
    <citation type="journal article" date="2023" name="G3 (Bethesda)">
        <title>Whole genome assemblies of Zophobas morio and Tenebrio molitor.</title>
        <authorList>
            <person name="Kaur S."/>
            <person name="Stinson S.A."/>
            <person name="diCenzo G.C."/>
        </authorList>
    </citation>
    <scope>NUCLEOTIDE SEQUENCE</scope>
    <source>
        <strain evidence="6">QUZm001</strain>
    </source>
</reference>
<comment type="caution">
    <text evidence="6">The sequence shown here is derived from an EMBL/GenBank/DDBJ whole genome shotgun (WGS) entry which is preliminary data.</text>
</comment>
<comment type="similarity">
    <text evidence="1">Belongs to the cytochrome P450 family.</text>
</comment>
<dbReference type="GO" id="GO:0006082">
    <property type="term" value="P:organic acid metabolic process"/>
    <property type="evidence" value="ECO:0007669"/>
    <property type="project" value="TreeGrafter"/>
</dbReference>
<comment type="cofactor">
    <cofactor evidence="5">
        <name>heme</name>
        <dbReference type="ChEBI" id="CHEBI:30413"/>
    </cofactor>
</comment>
<evidence type="ECO:0000313" key="7">
    <source>
        <dbReference type="Proteomes" id="UP001168821"/>
    </source>
</evidence>
<name>A0AA38HXL2_9CUCU</name>
<keyword evidence="4" id="KW-0503">Monooxygenase</keyword>
<evidence type="ECO:0000256" key="3">
    <source>
        <dbReference type="ARBA" id="ARBA00023004"/>
    </source>
</evidence>
<dbReference type="InterPro" id="IPR001128">
    <property type="entry name" value="Cyt_P450"/>
</dbReference>
<keyword evidence="4" id="KW-0560">Oxidoreductase</keyword>
<dbReference type="InterPro" id="IPR036396">
    <property type="entry name" value="Cyt_P450_sf"/>
</dbReference>
<dbReference type="GO" id="GO:0005737">
    <property type="term" value="C:cytoplasm"/>
    <property type="evidence" value="ECO:0007669"/>
    <property type="project" value="TreeGrafter"/>
</dbReference>
<keyword evidence="5" id="KW-0349">Heme</keyword>